<dbReference type="EMBL" id="LVYV01000053">
    <property type="protein sequence ID" value="KZD21162.1"/>
    <property type="molecule type" value="Genomic_DNA"/>
</dbReference>
<organism evidence="1 2">
    <name type="scientific">Tardiphaga robiniae</name>
    <dbReference type="NCBI Taxonomy" id="943830"/>
    <lineage>
        <taxon>Bacteria</taxon>
        <taxon>Pseudomonadati</taxon>
        <taxon>Pseudomonadota</taxon>
        <taxon>Alphaproteobacteria</taxon>
        <taxon>Hyphomicrobiales</taxon>
        <taxon>Nitrobacteraceae</taxon>
        <taxon>Tardiphaga</taxon>
    </lineage>
</organism>
<dbReference type="OrthoDB" id="9255481at2"/>
<protein>
    <submittedName>
        <fullName evidence="1">Uncharacterized protein</fullName>
    </submittedName>
</protein>
<keyword evidence="2" id="KW-1185">Reference proteome</keyword>
<evidence type="ECO:0000313" key="1">
    <source>
        <dbReference type="EMBL" id="KZD21162.1"/>
    </source>
</evidence>
<evidence type="ECO:0000313" key="2">
    <source>
        <dbReference type="Proteomes" id="UP000076574"/>
    </source>
</evidence>
<dbReference type="AlphaFoldDB" id="A0A161SLR2"/>
<dbReference type="Proteomes" id="UP000076574">
    <property type="component" value="Unassembled WGS sequence"/>
</dbReference>
<proteinExistence type="predicted"/>
<dbReference type="RefSeq" id="WP_068737186.1">
    <property type="nucleotide sequence ID" value="NZ_LVYV01000053.1"/>
</dbReference>
<gene>
    <name evidence="1" type="ORF">A4A58_15405</name>
</gene>
<accession>A0A161SLR2</accession>
<sequence length="273" mass="30971">MTQAQRQWHWGECNKYAAECIKAVSSLTAASTLARAADVIATTLPTFDHLVVAARRKLAKGDIDLALYDVRTRHLLICEVKTVYDKHRTVLHMHQFEDKKVKVDHAVRQLREAAELVAQNPNMHGLFHKKLPPPRRISKMLLTWFDPVDLTVGTIDEDILSLNFATFRYLLGVAKGDLDDLVRATRELRNVWCVAEKRPIDLQVAFKQMIEVQLPIIDAKDELDEIDFSGLTRAELAKMPALESGWRNSPASQIVSFLRETREALEDHVTPSG</sequence>
<reference evidence="1 2" key="1">
    <citation type="submission" date="2016-03" db="EMBL/GenBank/DDBJ databases">
        <title>Microsymbionts genomes from the relict species Vavilovia formosa (Stev.) Fed.</title>
        <authorList>
            <person name="Kopat V."/>
            <person name="Chirak E."/>
            <person name="Kimeklis A."/>
            <person name="Andronov E."/>
        </authorList>
    </citation>
    <scope>NUCLEOTIDE SEQUENCE [LARGE SCALE GENOMIC DNA]</scope>
    <source>
        <strain evidence="1 2">Vaf07</strain>
    </source>
</reference>
<name>A0A161SLR2_9BRAD</name>
<comment type="caution">
    <text evidence="1">The sequence shown here is derived from an EMBL/GenBank/DDBJ whole genome shotgun (WGS) entry which is preliminary data.</text>
</comment>